<dbReference type="PROSITE" id="PS51257">
    <property type="entry name" value="PROKAR_LIPOPROTEIN"/>
    <property type="match status" value="1"/>
</dbReference>
<dbReference type="SUPFAM" id="SSF56954">
    <property type="entry name" value="Outer membrane efflux proteins (OEP)"/>
    <property type="match status" value="1"/>
</dbReference>
<keyword evidence="2" id="KW-1134">Transmembrane beta strand</keyword>
<dbReference type="PANTHER" id="PTHR30203">
    <property type="entry name" value="OUTER MEMBRANE CATION EFFLUX PROTEIN"/>
    <property type="match status" value="1"/>
</dbReference>
<keyword evidence="2" id="KW-0472">Membrane</keyword>
<accession>A0ABM8X2J4</accession>
<proteinExistence type="inferred from homology"/>
<name>A0ABM8X2J4_9BURK</name>
<keyword evidence="4" id="KW-1185">Reference proteome</keyword>
<dbReference type="NCBIfam" id="TIGR01845">
    <property type="entry name" value="outer_NodT"/>
    <property type="match status" value="1"/>
</dbReference>
<dbReference type="InterPro" id="IPR010131">
    <property type="entry name" value="MdtP/NodT-like"/>
</dbReference>
<sequence length="485" mass="52495">MRKTLVSLAAGAFLAGCSLIPKYEQPAAPVDAVYPTGDAYPAANGNNTGGAQVPSAVELGWRDYFTDPRLQRLIEVALKNNRDLRIAVLNMDAYRAQYRIQRAELFPELDATGQYTAQRVLSPLSQSGQGIVGRQFGVALGVTAWEIDLFGRLRSLNEAALQTYFSSAEAQRSTHIALVANVANAYLTLRADQEQLKLTRDTLGTYERTFNLTRRSYDEGISSRLDLRQAQTSVENARATLARYTRLVAQDANALSLLIGASVPGDLPEGLALDDKLVAEVPAGLPSDLLRNRPDILSAEYQLKAANAVIGAARAAFFPSISLTASAGTASRQLSGLFEGGSGTWLFNPQINVPIFTAGSLQASLDYSRIQKDVTVAQYERAIQSAFREVADGLAARGTFTEQLQAQVRLVEASQDYYKLADQRYRTGVDNYLTLLDAQRQLFSAQQNLITDRLNQLTAEVNLYKALGGGWNETAAAAAGAPAGS</sequence>
<dbReference type="RefSeq" id="WP_223989591.1">
    <property type="nucleotide sequence ID" value="NZ_CAJZAG010000005.1"/>
</dbReference>
<organism evidence="3 4">
    <name type="scientific">Cupriavidus pampae</name>
    <dbReference type="NCBI Taxonomy" id="659251"/>
    <lineage>
        <taxon>Bacteria</taxon>
        <taxon>Pseudomonadati</taxon>
        <taxon>Pseudomonadota</taxon>
        <taxon>Betaproteobacteria</taxon>
        <taxon>Burkholderiales</taxon>
        <taxon>Burkholderiaceae</taxon>
        <taxon>Cupriavidus</taxon>
    </lineage>
</organism>
<dbReference type="Proteomes" id="UP000706525">
    <property type="component" value="Unassembled WGS sequence"/>
</dbReference>
<evidence type="ECO:0000256" key="1">
    <source>
        <dbReference type="ARBA" id="ARBA00007613"/>
    </source>
</evidence>
<keyword evidence="2" id="KW-0449">Lipoprotein</keyword>
<dbReference type="EMBL" id="CAJZAG010000005">
    <property type="protein sequence ID" value="CAG9174110.1"/>
    <property type="molecule type" value="Genomic_DNA"/>
</dbReference>
<evidence type="ECO:0000313" key="3">
    <source>
        <dbReference type="EMBL" id="CAG9174110.1"/>
    </source>
</evidence>
<dbReference type="Gene3D" id="1.20.1600.10">
    <property type="entry name" value="Outer membrane efflux proteins (OEP)"/>
    <property type="match status" value="1"/>
</dbReference>
<dbReference type="Pfam" id="PF02321">
    <property type="entry name" value="OEP"/>
    <property type="match status" value="2"/>
</dbReference>
<evidence type="ECO:0000256" key="2">
    <source>
        <dbReference type="RuleBase" id="RU362097"/>
    </source>
</evidence>
<dbReference type="PANTHER" id="PTHR30203:SF32">
    <property type="entry name" value="CATION EFFLUX SYSTEM PROTEIN CUSC"/>
    <property type="match status" value="1"/>
</dbReference>
<evidence type="ECO:0000313" key="4">
    <source>
        <dbReference type="Proteomes" id="UP000706525"/>
    </source>
</evidence>
<comment type="subcellular location">
    <subcellularLocation>
        <location evidence="2">Cell membrane</location>
        <topology evidence="2">Lipid-anchor</topology>
    </subcellularLocation>
</comment>
<keyword evidence="2" id="KW-0564">Palmitate</keyword>
<gene>
    <name evidence="3" type="primary">oprM_10</name>
    <name evidence="3" type="ORF">LMG32289_03051</name>
</gene>
<comment type="caution">
    <text evidence="3">The sequence shown here is derived from an EMBL/GenBank/DDBJ whole genome shotgun (WGS) entry which is preliminary data.</text>
</comment>
<dbReference type="Gene3D" id="2.20.200.10">
    <property type="entry name" value="Outer membrane efflux proteins (OEP)"/>
    <property type="match status" value="1"/>
</dbReference>
<keyword evidence="2" id="KW-0812">Transmembrane</keyword>
<dbReference type="InterPro" id="IPR003423">
    <property type="entry name" value="OMP_efflux"/>
</dbReference>
<comment type="similarity">
    <text evidence="1 2">Belongs to the outer membrane factor (OMF) (TC 1.B.17) family.</text>
</comment>
<reference evidence="3 4" key="1">
    <citation type="submission" date="2021-08" db="EMBL/GenBank/DDBJ databases">
        <authorList>
            <person name="Peeters C."/>
        </authorList>
    </citation>
    <scope>NUCLEOTIDE SEQUENCE [LARGE SCALE GENOMIC DNA]</scope>
    <source>
        <strain evidence="3 4">LMG 32289</strain>
    </source>
</reference>
<protein>
    <submittedName>
        <fullName evidence="3">Outer membrane protein OprM</fullName>
    </submittedName>
</protein>